<dbReference type="Proteomes" id="UP000011543">
    <property type="component" value="Unassembled WGS sequence"/>
</dbReference>
<protein>
    <recommendedName>
        <fullName evidence="5">PadR family transcriptional regulator</fullName>
    </recommendedName>
</protein>
<dbReference type="GeneID" id="8826784"/>
<proteinExistence type="predicted"/>
<dbReference type="RefSeq" id="WP_004214451.1">
    <property type="nucleotide sequence ID" value="NC_013923.1"/>
</dbReference>
<evidence type="ECO:0000313" key="3">
    <source>
        <dbReference type="Proteomes" id="UP000001879"/>
    </source>
</evidence>
<reference evidence="2 4" key="3">
    <citation type="journal article" date="2014" name="PLoS Genet.">
        <title>Phylogenetically driven sequencing of extremely halophilic archaea reveals strategies for static and dynamic osmo-response.</title>
        <authorList>
            <person name="Becker E.A."/>
            <person name="Seitzer P.M."/>
            <person name="Tritt A."/>
            <person name="Larsen D."/>
            <person name="Krusor M."/>
            <person name="Yao A.I."/>
            <person name="Wu D."/>
            <person name="Madern D."/>
            <person name="Eisen J.A."/>
            <person name="Darling A.E."/>
            <person name="Facciotti M.T."/>
        </authorList>
    </citation>
    <scope>NUCLEOTIDE SEQUENCE [LARGE SCALE GENOMIC DNA]</scope>
    <source>
        <strain evidence="4">ATCC 43099 / DSM 3394 / CCM 3739 / CIP 104546 / IAM 13178 / JCM 8861 / NBRC 102185 / NCIMB 2190 / MS3</strain>
        <strain evidence="2">MS-3</strain>
    </source>
</reference>
<dbReference type="SUPFAM" id="SSF46785">
    <property type="entry name" value="Winged helix' DNA-binding domain"/>
    <property type="match status" value="1"/>
</dbReference>
<dbReference type="HOGENOM" id="CLU_1444713_0_0_2"/>
<dbReference type="PATRIC" id="fig|547559.17.peg.817"/>
<keyword evidence="1" id="KW-0614">Plasmid</keyword>
<dbReference type="InterPro" id="IPR036390">
    <property type="entry name" value="WH_DNA-bd_sf"/>
</dbReference>
<gene>
    <name evidence="1" type="ordered locus">Nmag_3914</name>
    <name evidence="2" type="ORF">C500_04269</name>
</gene>
<dbReference type="Proteomes" id="UP000001879">
    <property type="component" value="Plasmid pNMAG01"/>
</dbReference>
<name>D3T1J6_NATMM</name>
<accession>D3T1J6</accession>
<sequence>MEQRELASIGVLGILAEEDRASVETVHERLQHNFGRYWGASTGILVPTIDHLEEQGHVELTASTPVATYKLTDSGQDRLQSLLTEPVEDVSHPSFRPHLMLKLGFLHHLPTERQRDELYQFKDQLHTAREALLDIDEAHENTVEDREAVGYRRDLIDLRVRIIDAFLAWLDEVEPPR</sequence>
<dbReference type="EMBL" id="AOHS01000018">
    <property type="protein sequence ID" value="ELY32173.1"/>
    <property type="molecule type" value="Genomic_DNA"/>
</dbReference>
<dbReference type="Gene3D" id="1.10.10.10">
    <property type="entry name" value="Winged helix-like DNA-binding domain superfamily/Winged helix DNA-binding domain"/>
    <property type="match status" value="1"/>
</dbReference>
<dbReference type="KEGG" id="nmg:Nmag_3914"/>
<evidence type="ECO:0000313" key="4">
    <source>
        <dbReference type="Proteomes" id="UP000011543"/>
    </source>
</evidence>
<evidence type="ECO:0000313" key="2">
    <source>
        <dbReference type="EMBL" id="ELY32173.1"/>
    </source>
</evidence>
<dbReference type="InterPro" id="IPR036388">
    <property type="entry name" value="WH-like_DNA-bd_sf"/>
</dbReference>
<reference evidence="1 3" key="2">
    <citation type="journal article" date="2012" name="BMC Genomics">
        <title>A comparative genomics perspective on the genetic content of the alkaliphilic haloarchaeon Natrialba magadii ATCC 43099T.</title>
        <authorList>
            <person name="Siddaramappa S."/>
            <person name="Challacombe J.F."/>
            <person name="Decastro R.E."/>
            <person name="Pfeiffer F."/>
            <person name="Sastre D.E."/>
            <person name="Gimenez M.I."/>
            <person name="Paggi R.A."/>
            <person name="Detter J.C."/>
            <person name="Davenport K.W."/>
            <person name="Goodwin L.A."/>
            <person name="Kyrpides N."/>
            <person name="Tapia R."/>
            <person name="Pitluck S."/>
            <person name="Lucas S."/>
            <person name="Woyke T."/>
            <person name="Maupin-Furlow J.A."/>
        </authorList>
    </citation>
    <scope>NUCLEOTIDE SEQUENCE [LARGE SCALE GENOMIC DNA]</scope>
    <source>
        <strain evidence="1">ATCC 43099</strain>
        <strain evidence="3">ATCC 43099 / DSM 3394 / CCM 3739 / CIP 104546 / IAM 13178 / JCM 8861 / NBRC 102185 / NCIMB 2190 / MS3</strain>
    </source>
</reference>
<reference evidence="3" key="1">
    <citation type="submission" date="2010-02" db="EMBL/GenBank/DDBJ databases">
        <title>Complete sequence of plasmid 1 of Natrialba magadii ATCC 43099.</title>
        <authorList>
            <consortium name="US DOE Joint Genome Institute"/>
            <person name="Lucas S."/>
            <person name="Copeland A."/>
            <person name="Lapidus A."/>
            <person name="Cheng J.-F."/>
            <person name="Bruce D."/>
            <person name="Goodwin L."/>
            <person name="Pitluck S."/>
            <person name="Davenport K."/>
            <person name="Saunders E."/>
            <person name="Detter J.C."/>
            <person name="Han C."/>
            <person name="Tapia R."/>
            <person name="Land M."/>
            <person name="Hauser L."/>
            <person name="Kyrpides N."/>
            <person name="Mikhailova N."/>
            <person name="De Castro R.E."/>
            <person name="Maupin-Furlow J.A."/>
            <person name="Woyke T."/>
        </authorList>
    </citation>
    <scope>NUCLEOTIDE SEQUENCE [LARGE SCALE GENOMIC DNA]</scope>
    <source>
        <strain evidence="3">ATCC 43099 / DSM 3394 / CCM 3739 / CIP 104546 / IAM 13178 / JCM 8861 / NBRC 102185 / NCIMB 2190 / MS3</strain>
        <plasmid evidence="3">pNMAG01</plasmid>
    </source>
</reference>
<keyword evidence="3" id="KW-1185">Reference proteome</keyword>
<geneLocation type="plasmid" evidence="1 3">
    <name>pNMAG01</name>
</geneLocation>
<organism evidence="1 3">
    <name type="scientific">Natrialba magadii (strain ATCC 43099 / DSM 3394 / CCM 3739 / CIP 104546 / IAM 13178 / JCM 8861 / NBRC 102185 / NCIMB 2190 / MS3)</name>
    <name type="common">Natronobacterium magadii</name>
    <dbReference type="NCBI Taxonomy" id="547559"/>
    <lineage>
        <taxon>Archaea</taxon>
        <taxon>Methanobacteriati</taxon>
        <taxon>Methanobacteriota</taxon>
        <taxon>Stenosarchaea group</taxon>
        <taxon>Halobacteria</taxon>
        <taxon>Halobacteriales</taxon>
        <taxon>Natrialbaceae</taxon>
        <taxon>Natrialba</taxon>
    </lineage>
</organism>
<dbReference type="AlphaFoldDB" id="D3T1J6"/>
<evidence type="ECO:0008006" key="5">
    <source>
        <dbReference type="Google" id="ProtNLM"/>
    </source>
</evidence>
<dbReference type="OrthoDB" id="190972at2157"/>
<evidence type="ECO:0000313" key="1">
    <source>
        <dbReference type="EMBL" id="ADD07455.1"/>
    </source>
</evidence>
<dbReference type="EMBL" id="CP001933">
    <property type="protein sequence ID" value="ADD07455.1"/>
    <property type="molecule type" value="Genomic_DNA"/>
</dbReference>
<reference evidence="1" key="4">
    <citation type="submission" date="2016-09" db="EMBL/GenBank/DDBJ databases">
        <authorList>
            <person name="Pfeiffer F."/>
        </authorList>
    </citation>
    <scope>NUCLEOTIDE SEQUENCE</scope>
    <source>
        <strain evidence="1">ATCC 43099</strain>
        <plasmid evidence="1">pNMAG01</plasmid>
    </source>
</reference>